<dbReference type="PANTHER" id="PTHR46565">
    <property type="entry name" value="COLD SHOCK DOMAIN PROTEIN 2"/>
    <property type="match status" value="1"/>
</dbReference>
<comment type="caution">
    <text evidence="2">The sequence shown here is derived from an EMBL/GenBank/DDBJ whole genome shotgun (WGS) entry which is preliminary data.</text>
</comment>
<evidence type="ECO:0000313" key="3">
    <source>
        <dbReference type="Proteomes" id="UP000249185"/>
    </source>
</evidence>
<dbReference type="InterPro" id="IPR011129">
    <property type="entry name" value="CSD"/>
</dbReference>
<proteinExistence type="predicted"/>
<dbReference type="InterPro" id="IPR012340">
    <property type="entry name" value="NA-bd_OB-fold"/>
</dbReference>
<protein>
    <submittedName>
        <fullName evidence="2">Cold-shock protein</fullName>
    </submittedName>
</protein>
<feature type="domain" description="CSD" evidence="1">
    <location>
        <begin position="2"/>
        <end position="67"/>
    </location>
</feature>
<dbReference type="SUPFAM" id="SSF50249">
    <property type="entry name" value="Nucleic acid-binding proteins"/>
    <property type="match status" value="2"/>
</dbReference>
<accession>A0A2W5NII1</accession>
<dbReference type="EMBL" id="QFPW01000001">
    <property type="protein sequence ID" value="PZQ52288.1"/>
    <property type="molecule type" value="Genomic_DNA"/>
</dbReference>
<dbReference type="Pfam" id="PF00313">
    <property type="entry name" value="CSD"/>
    <property type="match status" value="2"/>
</dbReference>
<dbReference type="PROSITE" id="PS51857">
    <property type="entry name" value="CSD_2"/>
    <property type="match status" value="2"/>
</dbReference>
<evidence type="ECO:0000259" key="1">
    <source>
        <dbReference type="PROSITE" id="PS51857"/>
    </source>
</evidence>
<sequence>MVVRGHVKWFDTTKGYGFVVADDGEGDILLHGNVLRVFGFTSVAEGAEVVLRVQTTDRGRQALEVMDILPVAAPPQEDAPDAVPVEAVGGPLLPARVKWFDRVKGFGFVNVYGRTEDVFLHMETLRQYGYGEVLAGDVLAVRITAGPRGPMVYEVRSWDYVARQRQAGDTSV</sequence>
<reference evidence="2 3" key="1">
    <citation type="submission" date="2017-08" db="EMBL/GenBank/DDBJ databases">
        <title>Infants hospitalized years apart are colonized by the same room-sourced microbial strains.</title>
        <authorList>
            <person name="Brooks B."/>
            <person name="Olm M.R."/>
            <person name="Firek B.A."/>
            <person name="Baker R."/>
            <person name="Thomas B.C."/>
            <person name="Morowitz M.J."/>
            <person name="Banfield J.F."/>
        </authorList>
    </citation>
    <scope>NUCLEOTIDE SEQUENCE [LARGE SCALE GENOMIC DNA]</scope>
    <source>
        <strain evidence="2">S2_005_002_R2_34</strain>
    </source>
</reference>
<name>A0A2W5NII1_RHOSU</name>
<dbReference type="SMART" id="SM00357">
    <property type="entry name" value="CSP"/>
    <property type="match status" value="2"/>
</dbReference>
<dbReference type="PANTHER" id="PTHR46565:SF20">
    <property type="entry name" value="COLD SHOCK DOMAIN-CONTAINING PROTEIN 4"/>
    <property type="match status" value="1"/>
</dbReference>
<gene>
    <name evidence="2" type="ORF">DI556_01110</name>
</gene>
<evidence type="ECO:0000313" key="2">
    <source>
        <dbReference type="EMBL" id="PZQ52288.1"/>
    </source>
</evidence>
<dbReference type="InterPro" id="IPR002059">
    <property type="entry name" value="CSP_DNA-bd"/>
</dbReference>
<dbReference type="GO" id="GO:0003676">
    <property type="term" value="F:nucleic acid binding"/>
    <property type="evidence" value="ECO:0007669"/>
    <property type="project" value="InterPro"/>
</dbReference>
<dbReference type="AlphaFoldDB" id="A0A2W5NII1"/>
<dbReference type="PRINTS" id="PR00050">
    <property type="entry name" value="COLDSHOCK"/>
</dbReference>
<dbReference type="CDD" id="cd04458">
    <property type="entry name" value="CSP_CDS"/>
    <property type="match status" value="2"/>
</dbReference>
<feature type="domain" description="CSD" evidence="1">
    <location>
        <begin position="92"/>
        <end position="157"/>
    </location>
</feature>
<dbReference type="Proteomes" id="UP000249185">
    <property type="component" value="Unassembled WGS sequence"/>
</dbReference>
<dbReference type="Gene3D" id="2.40.50.140">
    <property type="entry name" value="Nucleic acid-binding proteins"/>
    <property type="match status" value="2"/>
</dbReference>
<dbReference type="GO" id="GO:0005829">
    <property type="term" value="C:cytosol"/>
    <property type="evidence" value="ECO:0007669"/>
    <property type="project" value="UniProtKB-ARBA"/>
</dbReference>
<organism evidence="2 3">
    <name type="scientific">Rhodovulum sulfidophilum</name>
    <name type="common">Rhodobacter sulfidophilus</name>
    <dbReference type="NCBI Taxonomy" id="35806"/>
    <lineage>
        <taxon>Bacteria</taxon>
        <taxon>Pseudomonadati</taxon>
        <taxon>Pseudomonadota</taxon>
        <taxon>Alphaproteobacteria</taxon>
        <taxon>Rhodobacterales</taxon>
        <taxon>Paracoccaceae</taxon>
        <taxon>Rhodovulum</taxon>
    </lineage>
</organism>